<feature type="transmembrane region" description="Helical" evidence="3">
    <location>
        <begin position="34"/>
        <end position="53"/>
    </location>
</feature>
<evidence type="ECO:0008006" key="6">
    <source>
        <dbReference type="Google" id="ProtNLM"/>
    </source>
</evidence>
<dbReference type="STRING" id="1220924.W2S5A8"/>
<evidence type="ECO:0000256" key="2">
    <source>
        <dbReference type="ARBA" id="ARBA00022679"/>
    </source>
</evidence>
<keyword evidence="2" id="KW-0808">Transferase</keyword>
<keyword evidence="5" id="KW-1185">Reference proteome</keyword>
<protein>
    <recommendedName>
        <fullName evidence="6">Alpha-1,6-mannosyltransferase subunit</fullName>
    </recommendedName>
</protein>
<accession>W2S5A8</accession>
<dbReference type="eggNOG" id="KOG4748">
    <property type="taxonomic scope" value="Eukaryota"/>
</dbReference>
<dbReference type="GeneID" id="19978463"/>
<dbReference type="GO" id="GO:0000136">
    <property type="term" value="C:mannan polymerase complex"/>
    <property type="evidence" value="ECO:0007669"/>
    <property type="project" value="TreeGrafter"/>
</dbReference>
<evidence type="ECO:0000256" key="1">
    <source>
        <dbReference type="ARBA" id="ARBA00022676"/>
    </source>
</evidence>
<sequence length="338" mass="38441">MQFALPPRKTSQPPPFARAAALNNASHRRRQLQLLGYIVMGILTLYLICGWLFSSPYVAPTEIEPNPSVLLVTVFNEAIMSQPFMELVRKNREDYASRHGYTNFFTNVSTYDALVSPSPASWALVPALRQALTLHPTTTYVWSLSAYSLITNPSLSLSSHVFSNLTSLMQKDVPVVPPDSVIHTFSHLRPADVHLILSQDMDNLAPTSLILRNNPADAQTGEPDNWALFFLDSWFDPLYRSYAFQKAEQHALEHIVQWHPTILAKLALVEQRVLNSYNFAYGEREGVDGVKRRHDAKWQPGDFVVNLKNCDFSENRDCDKEMADYFARWQKEVKKLDG</sequence>
<keyword evidence="1" id="KW-0328">Glycosyltransferase</keyword>
<evidence type="ECO:0000256" key="3">
    <source>
        <dbReference type="SAM" id="Phobius"/>
    </source>
</evidence>
<dbReference type="RefSeq" id="XP_008714015.1">
    <property type="nucleotide sequence ID" value="XM_008715793.1"/>
</dbReference>
<proteinExistence type="predicted"/>
<dbReference type="Pfam" id="PF05637">
    <property type="entry name" value="Glyco_transf_34"/>
    <property type="match status" value="1"/>
</dbReference>
<dbReference type="HOGENOM" id="CLU_021434_2_1_1"/>
<dbReference type="InParanoid" id="W2S5A8"/>
<gene>
    <name evidence="4" type="ORF">HMPREF1541_11124</name>
</gene>
<keyword evidence="3" id="KW-0472">Membrane</keyword>
<evidence type="ECO:0000313" key="4">
    <source>
        <dbReference type="EMBL" id="ETN43800.1"/>
    </source>
</evidence>
<dbReference type="PANTHER" id="PTHR31306:SF10">
    <property type="entry name" value="ALPHA-1,6-MANNOSYLTRANSFERASE MNN11-RELATED"/>
    <property type="match status" value="1"/>
</dbReference>
<keyword evidence="3" id="KW-0812">Transmembrane</keyword>
<evidence type="ECO:0000313" key="5">
    <source>
        <dbReference type="Proteomes" id="UP000030752"/>
    </source>
</evidence>
<dbReference type="VEuPathDB" id="FungiDB:HMPREF1541_11124"/>
<dbReference type="OrthoDB" id="205108at2759"/>
<keyword evidence="3" id="KW-1133">Transmembrane helix</keyword>
<dbReference type="AlphaFoldDB" id="W2S5A8"/>
<dbReference type="EMBL" id="KI635847">
    <property type="protein sequence ID" value="ETN43800.1"/>
    <property type="molecule type" value="Genomic_DNA"/>
</dbReference>
<dbReference type="GO" id="GO:0000009">
    <property type="term" value="F:alpha-1,6-mannosyltransferase activity"/>
    <property type="evidence" value="ECO:0007669"/>
    <property type="project" value="TreeGrafter"/>
</dbReference>
<dbReference type="InterPro" id="IPR008630">
    <property type="entry name" value="Glyco_trans_34"/>
</dbReference>
<dbReference type="GO" id="GO:0006487">
    <property type="term" value="P:protein N-linked glycosylation"/>
    <property type="evidence" value="ECO:0007669"/>
    <property type="project" value="TreeGrafter"/>
</dbReference>
<reference evidence="4 5" key="1">
    <citation type="submission" date="2013-03" db="EMBL/GenBank/DDBJ databases">
        <title>The Genome Sequence of Phialophora europaea CBS 101466.</title>
        <authorList>
            <consortium name="The Broad Institute Genomics Platform"/>
            <person name="Cuomo C."/>
            <person name="de Hoog S."/>
            <person name="Gorbushina A."/>
            <person name="Walker B."/>
            <person name="Young S.K."/>
            <person name="Zeng Q."/>
            <person name="Gargeya S."/>
            <person name="Fitzgerald M."/>
            <person name="Haas B."/>
            <person name="Abouelleil A."/>
            <person name="Allen A.W."/>
            <person name="Alvarado L."/>
            <person name="Arachchi H.M."/>
            <person name="Berlin A.M."/>
            <person name="Chapman S.B."/>
            <person name="Gainer-Dewar J."/>
            <person name="Goldberg J."/>
            <person name="Griggs A."/>
            <person name="Gujja S."/>
            <person name="Hansen M."/>
            <person name="Howarth C."/>
            <person name="Imamovic A."/>
            <person name="Ireland A."/>
            <person name="Larimer J."/>
            <person name="McCowan C."/>
            <person name="Murphy C."/>
            <person name="Pearson M."/>
            <person name="Poon T.W."/>
            <person name="Priest M."/>
            <person name="Roberts A."/>
            <person name="Saif S."/>
            <person name="Shea T."/>
            <person name="Sisk P."/>
            <person name="Sykes S."/>
            <person name="Wortman J."/>
            <person name="Nusbaum C."/>
            <person name="Birren B."/>
        </authorList>
    </citation>
    <scope>NUCLEOTIDE SEQUENCE [LARGE SCALE GENOMIC DNA]</scope>
    <source>
        <strain evidence="4 5">CBS 101466</strain>
    </source>
</reference>
<dbReference type="Proteomes" id="UP000030752">
    <property type="component" value="Unassembled WGS sequence"/>
</dbReference>
<name>W2S5A8_CYPE1</name>
<organism evidence="4 5">
    <name type="scientific">Cyphellophora europaea (strain CBS 101466)</name>
    <name type="common">Phialophora europaea</name>
    <dbReference type="NCBI Taxonomy" id="1220924"/>
    <lineage>
        <taxon>Eukaryota</taxon>
        <taxon>Fungi</taxon>
        <taxon>Dikarya</taxon>
        <taxon>Ascomycota</taxon>
        <taxon>Pezizomycotina</taxon>
        <taxon>Eurotiomycetes</taxon>
        <taxon>Chaetothyriomycetidae</taxon>
        <taxon>Chaetothyriales</taxon>
        <taxon>Cyphellophoraceae</taxon>
        <taxon>Cyphellophora</taxon>
    </lineage>
</organism>
<dbReference type="PANTHER" id="PTHR31306">
    <property type="entry name" value="ALPHA-1,6-MANNOSYLTRANSFERASE MNN11-RELATED"/>
    <property type="match status" value="1"/>
</dbReference>